<evidence type="ECO:0000256" key="1">
    <source>
        <dbReference type="SAM" id="MobiDB-lite"/>
    </source>
</evidence>
<dbReference type="AlphaFoldDB" id="A0A2D4JIW1"/>
<name>A0A2D4JIW1_MICLE</name>
<feature type="region of interest" description="Disordered" evidence="1">
    <location>
        <begin position="95"/>
        <end position="119"/>
    </location>
</feature>
<protein>
    <submittedName>
        <fullName evidence="2">Uncharacterized protein</fullName>
    </submittedName>
</protein>
<evidence type="ECO:0000313" key="2">
    <source>
        <dbReference type="EMBL" id="LAA96446.1"/>
    </source>
</evidence>
<proteinExistence type="predicted"/>
<reference evidence="2" key="1">
    <citation type="submission" date="2017-07" db="EMBL/GenBank/DDBJ databases">
        <authorList>
            <person name="Mikheyev A."/>
            <person name="Grau M."/>
        </authorList>
    </citation>
    <scope>NUCLEOTIDE SEQUENCE</scope>
    <source>
        <tissue evidence="2">Venom_gland</tissue>
    </source>
</reference>
<reference evidence="2" key="2">
    <citation type="submission" date="2017-11" db="EMBL/GenBank/DDBJ databases">
        <title>Coralsnake Venomics: Analyses of Venom Gland Transcriptomes and Proteomes of Six Brazilian Taxa.</title>
        <authorList>
            <person name="Aird S.D."/>
            <person name="Jorge da Silva N."/>
            <person name="Qiu L."/>
            <person name="Villar-Briones A."/>
            <person name="Aparecida-Saddi V."/>
            <person name="Campos-Telles M.P."/>
            <person name="Grau M."/>
            <person name="Mikheyev A.S."/>
        </authorList>
    </citation>
    <scope>NUCLEOTIDE SEQUENCE</scope>
    <source>
        <tissue evidence="2">Venom_gland</tissue>
    </source>
</reference>
<organism evidence="2">
    <name type="scientific">Micrurus lemniscatus lemniscatus</name>
    <dbReference type="NCBI Taxonomy" id="129467"/>
    <lineage>
        <taxon>Eukaryota</taxon>
        <taxon>Metazoa</taxon>
        <taxon>Chordata</taxon>
        <taxon>Craniata</taxon>
        <taxon>Vertebrata</taxon>
        <taxon>Euteleostomi</taxon>
        <taxon>Lepidosauria</taxon>
        <taxon>Squamata</taxon>
        <taxon>Bifurcata</taxon>
        <taxon>Unidentata</taxon>
        <taxon>Episquamata</taxon>
        <taxon>Toxicofera</taxon>
        <taxon>Serpentes</taxon>
        <taxon>Colubroidea</taxon>
        <taxon>Elapidae</taxon>
        <taxon>Elapinae</taxon>
        <taxon>Micrurus</taxon>
    </lineage>
</organism>
<dbReference type="EMBL" id="IACK01208978">
    <property type="protein sequence ID" value="LAA96446.1"/>
    <property type="molecule type" value="Transcribed_RNA"/>
</dbReference>
<accession>A0A2D4JIW1</accession>
<sequence length="119" mass="12883">MAQATRLSLSLSDSSIPSFPLELSGCLDAGPDSHTSSSSDSAAGHNRFMYIGVPNLWAYYRSVAYLQQGCMSGQLHSPTRMNKWVLAHAHTCPSDKTMPPHCGPPTQKGWENSDVMDGN</sequence>